<dbReference type="SUPFAM" id="SSF55729">
    <property type="entry name" value="Acyl-CoA N-acyltransferases (Nat)"/>
    <property type="match status" value="1"/>
</dbReference>
<name>A0A2N1PHC2_9BACT</name>
<sequence>MANCVIAFLEKLPRPISQPAQQQLILVKPSEKHQQQAEAFKQEFFDHGETIINGSALLDQMNYRDWLENTQRNGDPQTVRPDWVVAETFLAIREADNQIVGIIDFRHSLNEFLGDYGGHIGYAVRPGERKKGYATAMLRQILSYAKEMGLEAVMLGCYSDNGASRNIIEKCGGILTCEKLYLDGNPMVIYWIKTKTDLME</sequence>
<gene>
    <name evidence="2" type="ORF">CVV64_21655</name>
</gene>
<dbReference type="Proteomes" id="UP000233256">
    <property type="component" value="Unassembled WGS sequence"/>
</dbReference>
<accession>A0A2N1PHC2</accession>
<dbReference type="PANTHER" id="PTHR39173:SF1">
    <property type="entry name" value="ACETYLTRANSFERASE"/>
    <property type="match status" value="1"/>
</dbReference>
<evidence type="ECO:0000313" key="2">
    <source>
        <dbReference type="EMBL" id="PKK87732.1"/>
    </source>
</evidence>
<dbReference type="InterPro" id="IPR000182">
    <property type="entry name" value="GNAT_dom"/>
</dbReference>
<dbReference type="EMBL" id="PGXC01000116">
    <property type="protein sequence ID" value="PKK87732.1"/>
    <property type="molecule type" value="Genomic_DNA"/>
</dbReference>
<comment type="caution">
    <text evidence="2">The sequence shown here is derived from an EMBL/GenBank/DDBJ whole genome shotgun (WGS) entry which is preliminary data.</text>
</comment>
<evidence type="ECO:0000259" key="1">
    <source>
        <dbReference type="PROSITE" id="PS51186"/>
    </source>
</evidence>
<keyword evidence="2" id="KW-0808">Transferase</keyword>
<dbReference type="CDD" id="cd04301">
    <property type="entry name" value="NAT_SF"/>
    <property type="match status" value="1"/>
</dbReference>
<dbReference type="PANTHER" id="PTHR39173">
    <property type="entry name" value="ACETYLTRANSFERASE"/>
    <property type="match status" value="1"/>
</dbReference>
<organism evidence="2 3">
    <name type="scientific">Candidatus Wallbacteria bacterium HGW-Wallbacteria-1</name>
    <dbReference type="NCBI Taxonomy" id="2013854"/>
    <lineage>
        <taxon>Bacteria</taxon>
        <taxon>Candidatus Walliibacteriota</taxon>
    </lineage>
</organism>
<dbReference type="InterPro" id="IPR016181">
    <property type="entry name" value="Acyl_CoA_acyltransferase"/>
</dbReference>
<dbReference type="GO" id="GO:0016747">
    <property type="term" value="F:acyltransferase activity, transferring groups other than amino-acyl groups"/>
    <property type="evidence" value="ECO:0007669"/>
    <property type="project" value="InterPro"/>
</dbReference>
<dbReference type="Pfam" id="PF13302">
    <property type="entry name" value="Acetyltransf_3"/>
    <property type="match status" value="1"/>
</dbReference>
<evidence type="ECO:0000313" key="3">
    <source>
        <dbReference type="Proteomes" id="UP000233256"/>
    </source>
</evidence>
<dbReference type="Gene3D" id="3.40.630.30">
    <property type="match status" value="1"/>
</dbReference>
<proteinExistence type="predicted"/>
<feature type="domain" description="N-acetyltransferase" evidence="1">
    <location>
        <begin position="50"/>
        <end position="196"/>
    </location>
</feature>
<dbReference type="PROSITE" id="PS51186">
    <property type="entry name" value="GNAT"/>
    <property type="match status" value="1"/>
</dbReference>
<protein>
    <submittedName>
        <fullName evidence="2">GNAT family N-acetyltransferase</fullName>
    </submittedName>
</protein>
<reference evidence="2 3" key="1">
    <citation type="journal article" date="2017" name="ISME J.">
        <title>Potential for microbial H2 and metal transformations associated with novel bacteria and archaea in deep terrestrial subsurface sediments.</title>
        <authorList>
            <person name="Hernsdorf A.W."/>
            <person name="Amano Y."/>
            <person name="Miyakawa K."/>
            <person name="Ise K."/>
            <person name="Suzuki Y."/>
            <person name="Anantharaman K."/>
            <person name="Probst A."/>
            <person name="Burstein D."/>
            <person name="Thomas B.C."/>
            <person name="Banfield J.F."/>
        </authorList>
    </citation>
    <scope>NUCLEOTIDE SEQUENCE [LARGE SCALE GENOMIC DNA]</scope>
    <source>
        <strain evidence="2">HGW-Wallbacteria-1</strain>
    </source>
</reference>
<dbReference type="AlphaFoldDB" id="A0A2N1PHC2"/>